<evidence type="ECO:0000256" key="8">
    <source>
        <dbReference type="ARBA" id="ARBA00073730"/>
    </source>
</evidence>
<keyword evidence="6" id="KW-0462">Maltose metabolism</keyword>
<dbReference type="CDD" id="cd11333">
    <property type="entry name" value="AmyAc_SI_OligoGlu_DGase"/>
    <property type="match status" value="1"/>
</dbReference>
<reference evidence="10" key="1">
    <citation type="submission" date="2014-02" db="EMBL/GenBank/DDBJ databases">
        <authorList>
            <person name="Genoscope - CEA"/>
        </authorList>
    </citation>
    <scope>NUCLEOTIDE SEQUENCE</scope>
    <source>
        <strain evidence="10">LS3</strain>
    </source>
</reference>
<dbReference type="SUPFAM" id="SSF51011">
    <property type="entry name" value="Glycosyl hydrolase domain"/>
    <property type="match status" value="1"/>
</dbReference>
<evidence type="ECO:0000256" key="2">
    <source>
        <dbReference type="ARBA" id="ARBA00008061"/>
    </source>
</evidence>
<dbReference type="Gene3D" id="2.60.40.1180">
    <property type="entry name" value="Golgi alpha-mannosidase II"/>
    <property type="match status" value="1"/>
</dbReference>
<dbReference type="AlphaFoldDB" id="A0A060TF47"/>
<proteinExistence type="inferred from homology"/>
<dbReference type="SMART" id="SM00642">
    <property type="entry name" value="Aamy"/>
    <property type="match status" value="1"/>
</dbReference>
<evidence type="ECO:0000256" key="7">
    <source>
        <dbReference type="ARBA" id="ARBA00041343"/>
    </source>
</evidence>
<dbReference type="EMBL" id="HG937694">
    <property type="protein sequence ID" value="CDP37816.1"/>
    <property type="molecule type" value="Genomic_DNA"/>
</dbReference>
<sequence>MVLGFFKKEQERNTAWWREGTVYQVYPASFKDSNGDGIGDIPGIISKLDYIKGVGADIVWLSPHYKSPQIDMGYDISDYKAIHEPYGTFDDCIKLIQECHDRGLKIIFDLVVNHTSDQHEWFKQSRSSKSNPKRDWYIWKPAKYDEQGNRIPPNNWESYFGGSAWEWDEQTQEYYLHLFAKEQPDINWRNLQAREAIYKDAILFWLERGIDGFRIDTVQIYSKPEDFPDAPERVPGQKLQNPSIIVETGPQLHEILQEMNRKAFSKYDIMTVGEGSPPSLEKTLEYVGSSRHEIDMLFSFDFGRLDHSEIAHTLNDIDMVEMKETVYRWQRLVGKTDGWTTFFLENHDSGRSISRFASDATPEARTRSTKFLAVLQATMSGTLYLYQGQEIGIPNLPDEVPIDEYKDVNSINYYNAVKEDTKHDPEALKQAKKYLQKVARDHARSPMHWDASKHSGFTDGEPWMIVNPIYPEVNVAAQEWDADSGLNFWRHILKFRRQHKDTMVYGKLEVLDKENTKVFTFTKTSESGRTILVALNFTDKAVDYNVNQFASKSTLLLSSIGNVHHQSGSLQPLEAVIYEI</sequence>
<name>A0A060TF47_BLAAD</name>
<dbReference type="InterPro" id="IPR006047">
    <property type="entry name" value="GH13_cat_dom"/>
</dbReference>
<evidence type="ECO:0000256" key="1">
    <source>
        <dbReference type="ARBA" id="ARBA00001657"/>
    </source>
</evidence>
<dbReference type="GO" id="GO:0005987">
    <property type="term" value="P:sucrose catabolic process"/>
    <property type="evidence" value="ECO:0007669"/>
    <property type="project" value="TreeGrafter"/>
</dbReference>
<dbReference type="GO" id="GO:0000025">
    <property type="term" value="P:maltose catabolic process"/>
    <property type="evidence" value="ECO:0007669"/>
    <property type="project" value="TreeGrafter"/>
</dbReference>
<evidence type="ECO:0000256" key="3">
    <source>
        <dbReference type="ARBA" id="ARBA00012741"/>
    </source>
</evidence>
<keyword evidence="4 10" id="KW-0378">Hydrolase</keyword>
<accession>A0A060TF47</accession>
<dbReference type="GO" id="GO:0004574">
    <property type="term" value="F:oligo-1,6-glucosidase activity"/>
    <property type="evidence" value="ECO:0007669"/>
    <property type="project" value="TreeGrafter"/>
</dbReference>
<dbReference type="SUPFAM" id="SSF51445">
    <property type="entry name" value="(Trans)glycosidases"/>
    <property type="match status" value="1"/>
</dbReference>
<feature type="domain" description="Glycosyl hydrolase family 13 catalytic" evidence="9">
    <location>
        <begin position="24"/>
        <end position="444"/>
    </location>
</feature>
<dbReference type="GO" id="GO:0033934">
    <property type="term" value="F:glucan 1,4-alpha-maltotriohydrolase activity"/>
    <property type="evidence" value="ECO:0007669"/>
    <property type="project" value="TreeGrafter"/>
</dbReference>
<dbReference type="InterPro" id="IPR045857">
    <property type="entry name" value="O16G_dom_2"/>
</dbReference>
<evidence type="ECO:0000259" key="9">
    <source>
        <dbReference type="SMART" id="SM00642"/>
    </source>
</evidence>
<dbReference type="Gene3D" id="3.90.400.10">
    <property type="entry name" value="Oligo-1,6-glucosidase, Domain 2"/>
    <property type="match status" value="1"/>
</dbReference>
<dbReference type="PANTHER" id="PTHR10357">
    <property type="entry name" value="ALPHA-AMYLASE FAMILY MEMBER"/>
    <property type="match status" value="1"/>
</dbReference>
<dbReference type="GO" id="GO:0004558">
    <property type="term" value="F:alpha-1,4-glucosidase activity"/>
    <property type="evidence" value="ECO:0007669"/>
    <property type="project" value="UniProtKB-EC"/>
</dbReference>
<dbReference type="EC" id="3.2.1.20" evidence="3"/>
<dbReference type="FunFam" id="3.90.400.10:FF:000003">
    <property type="entry name" value="Probable alpha-glucosidase (Maltase)"/>
    <property type="match status" value="1"/>
</dbReference>
<comment type="catalytic activity">
    <reaction evidence="1">
        <text>Hydrolysis of terminal, non-reducing (1-&gt;4)-linked alpha-D-glucose residues with release of alpha-D-glucose.</text>
        <dbReference type="EC" id="3.2.1.20"/>
    </reaction>
</comment>
<gene>
    <name evidence="10" type="ORF">GNLVRS02_ARAD1D20130g</name>
</gene>
<dbReference type="InterPro" id="IPR017853">
    <property type="entry name" value="GH"/>
</dbReference>
<organism evidence="10">
    <name type="scientific">Blastobotrys adeninivorans</name>
    <name type="common">Yeast</name>
    <name type="synonym">Arxula adeninivorans</name>
    <dbReference type="NCBI Taxonomy" id="409370"/>
    <lineage>
        <taxon>Eukaryota</taxon>
        <taxon>Fungi</taxon>
        <taxon>Dikarya</taxon>
        <taxon>Ascomycota</taxon>
        <taxon>Saccharomycotina</taxon>
        <taxon>Dipodascomycetes</taxon>
        <taxon>Dipodascales</taxon>
        <taxon>Trichomonascaceae</taxon>
        <taxon>Blastobotrys</taxon>
    </lineage>
</organism>
<comment type="similarity">
    <text evidence="2">Belongs to the glycosyl hydrolase 13 family.</text>
</comment>
<dbReference type="GO" id="GO:0004575">
    <property type="term" value="F:sucrose alpha-glucosidase activity"/>
    <property type="evidence" value="ECO:0007669"/>
    <property type="project" value="TreeGrafter"/>
</dbReference>
<evidence type="ECO:0000313" key="10">
    <source>
        <dbReference type="EMBL" id="CDP37816.1"/>
    </source>
</evidence>
<dbReference type="FunFam" id="3.20.20.80:FF:000087">
    <property type="entry name" value="Oligo-1,6-glucosidase IMA1"/>
    <property type="match status" value="1"/>
</dbReference>
<dbReference type="Pfam" id="PF00128">
    <property type="entry name" value="Alpha-amylase"/>
    <property type="match status" value="1"/>
</dbReference>
<evidence type="ECO:0000256" key="6">
    <source>
        <dbReference type="ARBA" id="ARBA00026248"/>
    </source>
</evidence>
<dbReference type="Gene3D" id="3.20.20.80">
    <property type="entry name" value="Glycosidases"/>
    <property type="match status" value="1"/>
</dbReference>
<dbReference type="InterPro" id="IPR013780">
    <property type="entry name" value="Glyco_hydro_b"/>
</dbReference>
<dbReference type="FunFam" id="3.20.20.80:FF:000064">
    <property type="entry name" value="Oligo-1,6-glucosidase"/>
    <property type="match status" value="1"/>
</dbReference>
<protein>
    <recommendedName>
        <fullName evidence="8">Alpha-glucosidase</fullName>
        <ecNumber evidence="3">3.2.1.20</ecNumber>
    </recommendedName>
    <alternativeName>
        <fullName evidence="7">Maltase</fullName>
    </alternativeName>
</protein>
<evidence type="ECO:0000256" key="4">
    <source>
        <dbReference type="ARBA" id="ARBA00022801"/>
    </source>
</evidence>
<dbReference type="PANTHER" id="PTHR10357:SF179">
    <property type="entry name" value="NEUTRAL AND BASIC AMINO ACID TRANSPORT PROTEIN RBAT"/>
    <property type="match status" value="1"/>
</dbReference>
<evidence type="ECO:0000256" key="5">
    <source>
        <dbReference type="ARBA" id="ARBA00023295"/>
    </source>
</evidence>
<reference evidence="10" key="2">
    <citation type="submission" date="2014-06" db="EMBL/GenBank/DDBJ databases">
        <title>The complete genome of Blastobotrys (Arxula) adeninivorans LS3 - a yeast of biotechnological interest.</title>
        <authorList>
            <person name="Kunze G."/>
            <person name="Gaillardin C."/>
            <person name="Czernicka M."/>
            <person name="Durrens P."/>
            <person name="Martin T."/>
            <person name="Boer E."/>
            <person name="Gabaldon T."/>
            <person name="Cruz J."/>
            <person name="Talla E."/>
            <person name="Marck C."/>
            <person name="Goffeau A."/>
            <person name="Barbe V."/>
            <person name="Baret P."/>
            <person name="Baronian K."/>
            <person name="Beier S."/>
            <person name="Bleykasten C."/>
            <person name="Bode R."/>
            <person name="Casaregola S."/>
            <person name="Despons L."/>
            <person name="Fairhead C."/>
            <person name="Giersberg M."/>
            <person name="Gierski P."/>
            <person name="Hahnel U."/>
            <person name="Hartmann A."/>
            <person name="Jankowska D."/>
            <person name="Jubin C."/>
            <person name="Jung P."/>
            <person name="Lafontaine I."/>
            <person name="Leh-Louis V."/>
            <person name="Lemaire M."/>
            <person name="Marcet-Houben M."/>
            <person name="Mascher M."/>
            <person name="Morel G."/>
            <person name="Richard G.-F."/>
            <person name="Riechen J."/>
            <person name="Sacerdot C."/>
            <person name="Sarkar A."/>
            <person name="Savel G."/>
            <person name="Schacherer J."/>
            <person name="Sherman D."/>
            <person name="Straub M.-L."/>
            <person name="Stein N."/>
            <person name="Thierry A."/>
            <person name="Trautwein-Schult A."/>
            <person name="Westhof E."/>
            <person name="Worch S."/>
            <person name="Dujon B."/>
            <person name="Souciet J.-L."/>
            <person name="Wincker P."/>
            <person name="Scholz U."/>
            <person name="Neuveglise N."/>
        </authorList>
    </citation>
    <scope>NUCLEOTIDE SEQUENCE</scope>
    <source>
        <strain evidence="10">LS3</strain>
    </source>
</reference>
<dbReference type="GO" id="GO:0004556">
    <property type="term" value="F:alpha-amylase activity"/>
    <property type="evidence" value="ECO:0007669"/>
    <property type="project" value="TreeGrafter"/>
</dbReference>
<dbReference type="PhylomeDB" id="A0A060TF47"/>
<keyword evidence="5 10" id="KW-0326">Glycosidase</keyword>